<reference evidence="1 2" key="1">
    <citation type="submission" date="2019-07" db="EMBL/GenBank/DDBJ databases">
        <authorList>
            <person name="Park Y.J."/>
            <person name="Jeong S.E."/>
            <person name="Jung H.S."/>
        </authorList>
    </citation>
    <scope>NUCLEOTIDE SEQUENCE [LARGE SCALE GENOMIC DNA]</scope>
    <source>
        <strain evidence="2">P16(2019)</strain>
    </source>
</reference>
<dbReference type="AlphaFoldDB" id="A0A554A3G4"/>
<evidence type="ECO:0000313" key="1">
    <source>
        <dbReference type="EMBL" id="TSB48233.1"/>
    </source>
</evidence>
<name>A0A554A3G4_9BACI</name>
<gene>
    <name evidence="1" type="ORF">FN960_01385</name>
</gene>
<dbReference type="EMBL" id="VLXZ01000001">
    <property type="protein sequence ID" value="TSB48233.1"/>
    <property type="molecule type" value="Genomic_DNA"/>
</dbReference>
<dbReference type="Pfam" id="PF18950">
    <property type="entry name" value="DUF5694"/>
    <property type="match status" value="1"/>
</dbReference>
<dbReference type="InterPro" id="IPR043749">
    <property type="entry name" value="DUF5694"/>
</dbReference>
<sequence length="117" mass="13932">MNHLLTEKIQSVQKAHAGSGTNLLDWYRHMNDARSIQSDHEIYMHIARIGDWEHYIGVDWLRWWYQRNLIIYANLTKLIESNEERIFLVIGAAHLHTVQQFLRESGLFEVEEAHSYL</sequence>
<dbReference type="Proteomes" id="UP000318521">
    <property type="component" value="Unassembled WGS sequence"/>
</dbReference>
<proteinExistence type="predicted"/>
<protein>
    <submittedName>
        <fullName evidence="1">Uncharacterized protein</fullName>
    </submittedName>
</protein>
<comment type="caution">
    <text evidence="1">The sequence shown here is derived from an EMBL/GenBank/DDBJ whole genome shotgun (WGS) entry which is preliminary data.</text>
</comment>
<keyword evidence="2" id="KW-1185">Reference proteome</keyword>
<dbReference type="OrthoDB" id="2080342at2"/>
<organism evidence="1 2">
    <name type="scientific">Alkalicoccobacillus porphyridii</name>
    <dbReference type="NCBI Taxonomy" id="2597270"/>
    <lineage>
        <taxon>Bacteria</taxon>
        <taxon>Bacillati</taxon>
        <taxon>Bacillota</taxon>
        <taxon>Bacilli</taxon>
        <taxon>Bacillales</taxon>
        <taxon>Bacillaceae</taxon>
        <taxon>Alkalicoccobacillus</taxon>
    </lineage>
</organism>
<evidence type="ECO:0000313" key="2">
    <source>
        <dbReference type="Proteomes" id="UP000318521"/>
    </source>
</evidence>
<accession>A0A554A3G4</accession>